<proteinExistence type="predicted"/>
<dbReference type="PROSITE" id="PS50822">
    <property type="entry name" value="PIWI"/>
    <property type="match status" value="1"/>
</dbReference>
<name>A0A4Y7KQX4_PAPSO</name>
<dbReference type="Gramene" id="RZC74521">
    <property type="protein sequence ID" value="RZC74521"/>
    <property type="gene ID" value="C5167_049989"/>
</dbReference>
<accession>A0A4Y7KQX4</accession>
<dbReference type="EMBL" id="CM010722">
    <property type="protein sequence ID" value="RZC74521.1"/>
    <property type="molecule type" value="Genomic_DNA"/>
</dbReference>
<keyword evidence="3" id="KW-1185">Reference proteome</keyword>
<dbReference type="AlphaFoldDB" id="A0A4Y7KQX4"/>
<protein>
    <recommendedName>
        <fullName evidence="1">Piwi domain-containing protein</fullName>
    </recommendedName>
</protein>
<reference evidence="2 3" key="1">
    <citation type="journal article" date="2018" name="Science">
        <title>The opium poppy genome and morphinan production.</title>
        <authorList>
            <person name="Guo L."/>
            <person name="Winzer T."/>
            <person name="Yang X."/>
            <person name="Li Y."/>
            <person name="Ning Z."/>
            <person name="He Z."/>
            <person name="Teodor R."/>
            <person name="Lu Y."/>
            <person name="Bowser T.A."/>
            <person name="Graham I.A."/>
            <person name="Ye K."/>
        </authorList>
    </citation>
    <scope>NUCLEOTIDE SEQUENCE [LARGE SCALE GENOMIC DNA]</scope>
    <source>
        <strain evidence="3">cv. HN1</strain>
        <tissue evidence="2">Leaves</tissue>
    </source>
</reference>
<dbReference type="GO" id="GO:0003676">
    <property type="term" value="F:nucleic acid binding"/>
    <property type="evidence" value="ECO:0007669"/>
    <property type="project" value="InterPro"/>
</dbReference>
<dbReference type="InterPro" id="IPR003165">
    <property type="entry name" value="Piwi"/>
</dbReference>
<dbReference type="Gene3D" id="3.30.420.10">
    <property type="entry name" value="Ribonuclease H-like superfamily/Ribonuclease H"/>
    <property type="match status" value="1"/>
</dbReference>
<gene>
    <name evidence="2" type="ORF">C5167_049989</name>
</gene>
<feature type="domain" description="Piwi" evidence="1">
    <location>
        <begin position="1"/>
        <end position="69"/>
    </location>
</feature>
<dbReference type="STRING" id="3469.A0A4Y7KQX4"/>
<evidence type="ECO:0000313" key="3">
    <source>
        <dbReference type="Proteomes" id="UP000316621"/>
    </source>
</evidence>
<sequence>MRLKEPRDGVSQSQCNHFLNIELDKTIKAWEFLDKDVRYKPPELKLKPNFIVITAQENHHTKFFSEYIS</sequence>
<evidence type="ECO:0000259" key="1">
    <source>
        <dbReference type="PROSITE" id="PS50822"/>
    </source>
</evidence>
<evidence type="ECO:0000313" key="2">
    <source>
        <dbReference type="EMBL" id="RZC74521.1"/>
    </source>
</evidence>
<organism evidence="2 3">
    <name type="scientific">Papaver somniferum</name>
    <name type="common">Opium poppy</name>
    <dbReference type="NCBI Taxonomy" id="3469"/>
    <lineage>
        <taxon>Eukaryota</taxon>
        <taxon>Viridiplantae</taxon>
        <taxon>Streptophyta</taxon>
        <taxon>Embryophyta</taxon>
        <taxon>Tracheophyta</taxon>
        <taxon>Spermatophyta</taxon>
        <taxon>Magnoliopsida</taxon>
        <taxon>Ranunculales</taxon>
        <taxon>Papaveraceae</taxon>
        <taxon>Papaveroideae</taxon>
        <taxon>Papaver</taxon>
    </lineage>
</organism>
<dbReference type="InterPro" id="IPR036397">
    <property type="entry name" value="RNaseH_sf"/>
</dbReference>
<dbReference type="Proteomes" id="UP000316621">
    <property type="component" value="Chromosome 8"/>
</dbReference>
<dbReference type="Pfam" id="PF02171">
    <property type="entry name" value="Piwi"/>
    <property type="match status" value="1"/>
</dbReference>